<evidence type="ECO:0000313" key="2">
    <source>
        <dbReference type="Proteomes" id="UP001595839"/>
    </source>
</evidence>
<keyword evidence="2" id="KW-1185">Reference proteome</keyword>
<evidence type="ECO:0000313" key="1">
    <source>
        <dbReference type="EMBL" id="MFC4508272.1"/>
    </source>
</evidence>
<dbReference type="RefSeq" id="WP_381187322.1">
    <property type="nucleotide sequence ID" value="NZ_JBHSFK010000074.1"/>
</dbReference>
<reference evidence="2" key="1">
    <citation type="journal article" date="2019" name="Int. J. Syst. Evol. Microbiol.">
        <title>The Global Catalogue of Microorganisms (GCM) 10K type strain sequencing project: providing services to taxonomists for standard genome sequencing and annotation.</title>
        <authorList>
            <consortium name="The Broad Institute Genomics Platform"/>
            <consortium name="The Broad Institute Genome Sequencing Center for Infectious Disease"/>
            <person name="Wu L."/>
            <person name="Ma J."/>
        </authorList>
    </citation>
    <scope>NUCLEOTIDE SEQUENCE [LARGE SCALE GENOMIC DNA]</scope>
    <source>
        <strain evidence="2">CGMCC 4.7177</strain>
    </source>
</reference>
<dbReference type="Proteomes" id="UP001595839">
    <property type="component" value="Unassembled WGS sequence"/>
</dbReference>
<sequence>MAILPSVPVAKAPLEQRRNAAYEGMVQLINRPKGTGRLDEDFDSSDLVLIRMANAGVVNAAIDAWRRVVAPSRSTGR</sequence>
<accession>A0ABV9BAX0</accession>
<gene>
    <name evidence="1" type="ORF">ACFPIH_54330</name>
</gene>
<protein>
    <submittedName>
        <fullName evidence="1">Uncharacterized protein</fullName>
    </submittedName>
</protein>
<name>A0ABV9BAX0_9ACTN</name>
<dbReference type="EMBL" id="JBHSFK010000074">
    <property type="protein sequence ID" value="MFC4508272.1"/>
    <property type="molecule type" value="Genomic_DNA"/>
</dbReference>
<proteinExistence type="predicted"/>
<comment type="caution">
    <text evidence="1">The sequence shown here is derived from an EMBL/GenBank/DDBJ whole genome shotgun (WGS) entry which is preliminary data.</text>
</comment>
<organism evidence="1 2">
    <name type="scientific">Streptomyces vulcanius</name>
    <dbReference type="NCBI Taxonomy" id="1441876"/>
    <lineage>
        <taxon>Bacteria</taxon>
        <taxon>Bacillati</taxon>
        <taxon>Actinomycetota</taxon>
        <taxon>Actinomycetes</taxon>
        <taxon>Kitasatosporales</taxon>
        <taxon>Streptomycetaceae</taxon>
        <taxon>Streptomyces</taxon>
    </lineage>
</organism>